<feature type="domain" description="FAD dependent oxidoreductase" evidence="1">
    <location>
        <begin position="11"/>
        <end position="50"/>
    </location>
</feature>
<evidence type="ECO:0000313" key="3">
    <source>
        <dbReference type="Proteomes" id="UP000636800"/>
    </source>
</evidence>
<sequence length="73" mass="7553">MDKNGNLVLVHDGKPMIGPIANLPKVFLATGHEGSGLSLALGTAEMVSDMILETPSKLDCTPSQSKAGLALSY</sequence>
<protein>
    <recommendedName>
        <fullName evidence="1">FAD dependent oxidoreductase domain-containing protein</fullName>
    </recommendedName>
</protein>
<accession>A0A835RYM9</accession>
<dbReference type="Gene3D" id="3.50.50.60">
    <property type="entry name" value="FAD/NAD(P)-binding domain"/>
    <property type="match status" value="1"/>
</dbReference>
<keyword evidence="3" id="KW-1185">Reference proteome</keyword>
<evidence type="ECO:0000313" key="2">
    <source>
        <dbReference type="EMBL" id="KAG0498014.1"/>
    </source>
</evidence>
<proteinExistence type="predicted"/>
<gene>
    <name evidence="2" type="ORF">HPP92_002705</name>
</gene>
<dbReference type="OrthoDB" id="20507at2759"/>
<dbReference type="Proteomes" id="UP000636800">
    <property type="component" value="Chromosome 1"/>
</dbReference>
<dbReference type="EMBL" id="JADCNL010000001">
    <property type="protein sequence ID" value="KAG0498014.1"/>
    <property type="molecule type" value="Genomic_DNA"/>
</dbReference>
<dbReference type="Pfam" id="PF01266">
    <property type="entry name" value="DAO"/>
    <property type="match status" value="1"/>
</dbReference>
<reference evidence="2 3" key="1">
    <citation type="journal article" date="2020" name="Nat. Food">
        <title>A phased Vanilla planifolia genome enables genetic improvement of flavour and production.</title>
        <authorList>
            <person name="Hasing T."/>
            <person name="Tang H."/>
            <person name="Brym M."/>
            <person name="Khazi F."/>
            <person name="Huang T."/>
            <person name="Chambers A.H."/>
        </authorList>
    </citation>
    <scope>NUCLEOTIDE SEQUENCE [LARGE SCALE GENOMIC DNA]</scope>
    <source>
        <tissue evidence="2">Leaf</tissue>
    </source>
</reference>
<name>A0A835RYM9_VANPL</name>
<evidence type="ECO:0000259" key="1">
    <source>
        <dbReference type="Pfam" id="PF01266"/>
    </source>
</evidence>
<dbReference type="InterPro" id="IPR006076">
    <property type="entry name" value="FAD-dep_OxRdtase"/>
</dbReference>
<dbReference type="InterPro" id="IPR036188">
    <property type="entry name" value="FAD/NAD-bd_sf"/>
</dbReference>
<comment type="caution">
    <text evidence="2">The sequence shown here is derived from an EMBL/GenBank/DDBJ whole genome shotgun (WGS) entry which is preliminary data.</text>
</comment>
<organism evidence="2 3">
    <name type="scientific">Vanilla planifolia</name>
    <name type="common">Vanilla</name>
    <dbReference type="NCBI Taxonomy" id="51239"/>
    <lineage>
        <taxon>Eukaryota</taxon>
        <taxon>Viridiplantae</taxon>
        <taxon>Streptophyta</taxon>
        <taxon>Embryophyta</taxon>
        <taxon>Tracheophyta</taxon>
        <taxon>Spermatophyta</taxon>
        <taxon>Magnoliopsida</taxon>
        <taxon>Liliopsida</taxon>
        <taxon>Asparagales</taxon>
        <taxon>Orchidaceae</taxon>
        <taxon>Vanilloideae</taxon>
        <taxon>Vanilleae</taxon>
        <taxon>Vanilla</taxon>
    </lineage>
</organism>
<dbReference type="AlphaFoldDB" id="A0A835RYM9"/>